<reference evidence="1" key="1">
    <citation type="submission" date="2020-10" db="EMBL/GenBank/DDBJ databases">
        <authorList>
            <person name="Gilroy R."/>
        </authorList>
    </citation>
    <scope>NUCLEOTIDE SEQUENCE</scope>
    <source>
        <strain evidence="1">11159</strain>
    </source>
</reference>
<gene>
    <name evidence="1" type="ORF">IAC58_00350</name>
</gene>
<dbReference type="InterPro" id="IPR043773">
    <property type="entry name" value="JetA"/>
</dbReference>
<sequence>MLSNDLSSINKADFIKALKDKGSKILDSFDAFADEDDFEVDDNIIIDTLSTKASFICEKLEEYGWISISMDTKTLEEIIILPAYTISILRAFKDIISDEESPYLSLVHSTYSELKLEDEESDDLMYITLIRCYENTRKLKIELVTLSNSIKMFKSKLTKLFQTNDVLVDFFDVYKTKILDRYYHPLKTFDSVIKFKRPIINILNKWLNNNDIRLKLVKLGSLTNTAMNPSDIENDIITKINYIIDTYTNISYSINQIDIENSEYTKSSTNKILYLNNTDKSIKGHLENIFKFYGKNLNNPRELAKILSKMQDSIYFYEQGYIDSDSFTFPILRKYKEEAVPLPIGDFEIDNNAILGDFLESFKNVYSNEKIYGFMERCFGDSDYLKVEDIPLISVEAFILLILATIKKDDADCFYEVDILDNEKIRNNGYIVPHLLFRRKEKVNV</sequence>
<dbReference type="Pfam" id="PF18982">
    <property type="entry name" value="JetA"/>
    <property type="match status" value="1"/>
</dbReference>
<organism evidence="1 2">
    <name type="scientific">Candidatus Onthovivens merdipullorum</name>
    <dbReference type="NCBI Taxonomy" id="2840889"/>
    <lineage>
        <taxon>Bacteria</taxon>
        <taxon>Bacillati</taxon>
        <taxon>Bacillota</taxon>
        <taxon>Bacilli</taxon>
        <taxon>Bacillales</taxon>
        <taxon>Candidatus Onthovivens</taxon>
    </lineage>
</organism>
<comment type="caution">
    <text evidence="1">The sequence shown here is derived from an EMBL/GenBank/DDBJ whole genome shotgun (WGS) entry which is preliminary data.</text>
</comment>
<reference evidence="1" key="2">
    <citation type="journal article" date="2021" name="PeerJ">
        <title>Extensive microbial diversity within the chicken gut microbiome revealed by metagenomics and culture.</title>
        <authorList>
            <person name="Gilroy R."/>
            <person name="Ravi A."/>
            <person name="Getino M."/>
            <person name="Pursley I."/>
            <person name="Horton D.L."/>
            <person name="Alikhan N.F."/>
            <person name="Baker D."/>
            <person name="Gharbi K."/>
            <person name="Hall N."/>
            <person name="Watson M."/>
            <person name="Adriaenssens E.M."/>
            <person name="Foster-Nyarko E."/>
            <person name="Jarju S."/>
            <person name="Secka A."/>
            <person name="Antonio M."/>
            <person name="Oren A."/>
            <person name="Chaudhuri R.R."/>
            <person name="La Ragione R."/>
            <person name="Hildebrand F."/>
            <person name="Pallen M.J."/>
        </authorList>
    </citation>
    <scope>NUCLEOTIDE SEQUENCE</scope>
    <source>
        <strain evidence="1">11159</strain>
    </source>
</reference>
<evidence type="ECO:0000313" key="1">
    <source>
        <dbReference type="EMBL" id="MBO8427003.1"/>
    </source>
</evidence>
<dbReference type="AlphaFoldDB" id="A0A9D9DHV9"/>
<dbReference type="EMBL" id="JADIMY010000005">
    <property type="protein sequence ID" value="MBO8427003.1"/>
    <property type="molecule type" value="Genomic_DNA"/>
</dbReference>
<evidence type="ECO:0000313" key="2">
    <source>
        <dbReference type="Proteomes" id="UP000823613"/>
    </source>
</evidence>
<proteinExistence type="predicted"/>
<protein>
    <submittedName>
        <fullName evidence="1">Uncharacterized protein</fullName>
    </submittedName>
</protein>
<name>A0A9D9DHV9_9BACL</name>
<dbReference type="Proteomes" id="UP000823613">
    <property type="component" value="Unassembled WGS sequence"/>
</dbReference>
<accession>A0A9D9DHV9</accession>